<dbReference type="SUPFAM" id="SSF53850">
    <property type="entry name" value="Periplasmic binding protein-like II"/>
    <property type="match status" value="1"/>
</dbReference>
<keyword evidence="1 2" id="KW-0732">Signal</keyword>
<dbReference type="NCBIfam" id="NF037995">
    <property type="entry name" value="TRAP_S1"/>
    <property type="match status" value="1"/>
</dbReference>
<dbReference type="AlphaFoldDB" id="A0A917PZY8"/>
<protein>
    <submittedName>
        <fullName evidence="3">C4-dicarboxylate ABC transporter</fullName>
    </submittedName>
</protein>
<gene>
    <name evidence="3" type="ORF">GCM10007063_25980</name>
</gene>
<feature type="chain" id="PRO_5039703229" evidence="2">
    <location>
        <begin position="25"/>
        <end position="349"/>
    </location>
</feature>
<reference evidence="3" key="2">
    <citation type="submission" date="2020-09" db="EMBL/GenBank/DDBJ databases">
        <authorList>
            <person name="Sun Q."/>
            <person name="Ohkuma M."/>
        </authorList>
    </citation>
    <scope>NUCLEOTIDE SEQUENCE</scope>
    <source>
        <strain evidence="3">JCM 12580</strain>
    </source>
</reference>
<dbReference type="PROSITE" id="PS51257">
    <property type="entry name" value="PROKAR_LIPOPROTEIN"/>
    <property type="match status" value="1"/>
</dbReference>
<evidence type="ECO:0000313" key="4">
    <source>
        <dbReference type="Proteomes" id="UP000658382"/>
    </source>
</evidence>
<proteinExistence type="predicted"/>
<dbReference type="InterPro" id="IPR038404">
    <property type="entry name" value="TRAP_DctP_sf"/>
</dbReference>
<dbReference type="PANTHER" id="PTHR33376:SF3">
    <property type="entry name" value="C4-DICARBOXYLATE-BINDING PROTEIN"/>
    <property type="match status" value="1"/>
</dbReference>
<dbReference type="InterPro" id="IPR004682">
    <property type="entry name" value="TRAP_DctP"/>
</dbReference>
<accession>A0A917PZY8</accession>
<organism evidence="3 4">
    <name type="scientific">Lentibacillus kapialis</name>
    <dbReference type="NCBI Taxonomy" id="340214"/>
    <lineage>
        <taxon>Bacteria</taxon>
        <taxon>Bacillati</taxon>
        <taxon>Bacillota</taxon>
        <taxon>Bacilli</taxon>
        <taxon>Bacillales</taxon>
        <taxon>Bacillaceae</taxon>
        <taxon>Lentibacillus</taxon>
    </lineage>
</organism>
<dbReference type="GO" id="GO:0030288">
    <property type="term" value="C:outer membrane-bounded periplasmic space"/>
    <property type="evidence" value="ECO:0007669"/>
    <property type="project" value="InterPro"/>
</dbReference>
<evidence type="ECO:0000256" key="1">
    <source>
        <dbReference type="ARBA" id="ARBA00022729"/>
    </source>
</evidence>
<dbReference type="GO" id="GO:0055085">
    <property type="term" value="P:transmembrane transport"/>
    <property type="evidence" value="ECO:0007669"/>
    <property type="project" value="InterPro"/>
</dbReference>
<evidence type="ECO:0000313" key="3">
    <source>
        <dbReference type="EMBL" id="GGK02492.1"/>
    </source>
</evidence>
<evidence type="ECO:0000256" key="2">
    <source>
        <dbReference type="SAM" id="SignalP"/>
    </source>
</evidence>
<sequence length="349" mass="38970">MKKTMKVKLSFLVILLLVFTVACSSKTDESNTESGDAEAKSDKGKTYTVNIAFGNQPDEPIGKLASKWKELAEEKSEGRLKLKLYPSSQLGAEKDVVEQAVTGNNVIVMAGYDFLMDYVPDAGILTAPYLVEDFDELQYLTKTDWFEGIRDDLRKQNIEIINPTTVYGERHLLTNKKVTSPEDLKGLKIRVPDNQMSIKTFNAMGASATPYPLGELYTALQQGLVNGAENPLPVLQGVKAHEVSKHLSLTGHQKFITSWITGTEFIETIPDDLVQILRETGNEANKYARGVLEDESATVLEEFKAAGVKVHEVDTEAFKEKVQSVYNEFPKWTPGLYDEIQKLLNKRND</sequence>
<reference evidence="3" key="1">
    <citation type="journal article" date="2014" name="Int. J. Syst. Evol. Microbiol.">
        <title>Complete genome sequence of Corynebacterium casei LMG S-19264T (=DSM 44701T), isolated from a smear-ripened cheese.</title>
        <authorList>
            <consortium name="US DOE Joint Genome Institute (JGI-PGF)"/>
            <person name="Walter F."/>
            <person name="Albersmeier A."/>
            <person name="Kalinowski J."/>
            <person name="Ruckert C."/>
        </authorList>
    </citation>
    <scope>NUCLEOTIDE SEQUENCE</scope>
    <source>
        <strain evidence="3">JCM 12580</strain>
    </source>
</reference>
<dbReference type="CDD" id="cd13669">
    <property type="entry name" value="PBP2_TRAP_TM0322_like"/>
    <property type="match status" value="1"/>
</dbReference>
<feature type="signal peptide" evidence="2">
    <location>
        <begin position="1"/>
        <end position="24"/>
    </location>
</feature>
<dbReference type="EMBL" id="BMNQ01000044">
    <property type="protein sequence ID" value="GGK02492.1"/>
    <property type="molecule type" value="Genomic_DNA"/>
</dbReference>
<dbReference type="PANTHER" id="PTHR33376">
    <property type="match status" value="1"/>
</dbReference>
<dbReference type="NCBIfam" id="TIGR00787">
    <property type="entry name" value="dctP"/>
    <property type="match status" value="1"/>
</dbReference>
<dbReference type="Proteomes" id="UP000658382">
    <property type="component" value="Unassembled WGS sequence"/>
</dbReference>
<dbReference type="RefSeq" id="WP_188633534.1">
    <property type="nucleotide sequence ID" value="NZ_BMNQ01000044.1"/>
</dbReference>
<dbReference type="Pfam" id="PF03480">
    <property type="entry name" value="DctP"/>
    <property type="match status" value="1"/>
</dbReference>
<comment type="caution">
    <text evidence="3">The sequence shown here is derived from an EMBL/GenBank/DDBJ whole genome shotgun (WGS) entry which is preliminary data.</text>
</comment>
<dbReference type="InterPro" id="IPR018389">
    <property type="entry name" value="DctP_fam"/>
</dbReference>
<name>A0A917PZY8_9BACI</name>
<dbReference type="Gene3D" id="3.40.190.170">
    <property type="entry name" value="Bacterial extracellular solute-binding protein, family 7"/>
    <property type="match status" value="1"/>
</dbReference>
<keyword evidence="4" id="KW-1185">Reference proteome</keyword>
<dbReference type="PIRSF" id="PIRSF006470">
    <property type="entry name" value="DctB"/>
    <property type="match status" value="1"/>
</dbReference>